<comment type="catalytic activity">
    <reaction evidence="17">
        <text>L-seryl-[protein] + ATP = O-phospho-L-seryl-[protein] + ADP + H(+)</text>
        <dbReference type="Rhea" id="RHEA:17989"/>
        <dbReference type="Rhea" id="RHEA-COMP:9863"/>
        <dbReference type="Rhea" id="RHEA-COMP:11604"/>
        <dbReference type="ChEBI" id="CHEBI:15378"/>
        <dbReference type="ChEBI" id="CHEBI:29999"/>
        <dbReference type="ChEBI" id="CHEBI:30616"/>
        <dbReference type="ChEBI" id="CHEBI:83421"/>
        <dbReference type="ChEBI" id="CHEBI:456216"/>
        <dbReference type="EC" id="2.7.11.1"/>
    </reaction>
</comment>
<gene>
    <name evidence="24" type="ORF">SCODWIG_00298</name>
</gene>
<organism evidence="24 25">
    <name type="scientific">Saccharomycodes ludwigii</name>
    <dbReference type="NCBI Taxonomy" id="36035"/>
    <lineage>
        <taxon>Eukaryota</taxon>
        <taxon>Fungi</taxon>
        <taxon>Dikarya</taxon>
        <taxon>Ascomycota</taxon>
        <taxon>Saccharomycotina</taxon>
        <taxon>Saccharomycetes</taxon>
        <taxon>Saccharomycodales</taxon>
        <taxon>Saccharomycodaceae</taxon>
        <taxon>Saccharomycodes</taxon>
    </lineage>
</organism>
<evidence type="ECO:0000256" key="2">
    <source>
        <dbReference type="ARBA" id="ARBA00004574"/>
    </source>
</evidence>
<name>A0A376B1I9_9ASCO</name>
<dbReference type="GO" id="GO:0106310">
    <property type="term" value="F:protein serine kinase activity"/>
    <property type="evidence" value="ECO:0007669"/>
    <property type="project" value="RHEA"/>
</dbReference>
<feature type="coiled-coil region" evidence="19">
    <location>
        <begin position="15"/>
        <end position="83"/>
    </location>
</feature>
<dbReference type="InterPro" id="IPR038980">
    <property type="entry name" value="ATM_plant"/>
</dbReference>
<dbReference type="EC" id="2.7.11.1" evidence="4 18"/>
<feature type="region of interest" description="Disordered" evidence="20">
    <location>
        <begin position="2751"/>
        <end position="2789"/>
    </location>
</feature>
<feature type="domain" description="FAT" evidence="22">
    <location>
        <begin position="1752"/>
        <end position="2344"/>
    </location>
</feature>
<evidence type="ECO:0000256" key="5">
    <source>
        <dbReference type="ARBA" id="ARBA00014619"/>
    </source>
</evidence>
<accession>A0A376B1I9</accession>
<dbReference type="Pfam" id="PF00454">
    <property type="entry name" value="PI3_PI4_kinase"/>
    <property type="match status" value="1"/>
</dbReference>
<dbReference type="PROSITE" id="PS00915">
    <property type="entry name" value="PI3_4_KINASE_1"/>
    <property type="match status" value="1"/>
</dbReference>
<comment type="function">
    <text evidence="18">Serine/threonine protein kinase which activates checkpoint signaling upon genotoxic stresses such as ionizing radiation (IR), ultraviolet light (UV), or DNA replication stalling, thereby acting as a DNA damage sensor. Recognizes the substrate consensus sequence [ST]-Q. Phosphorylates histone H2A to form H2AS128ph (gamma-H2A) at sites of DNA damage, involved in the regulation of DNA damage response mechanism. Required for the control of telomere length and genome stability.</text>
</comment>
<dbReference type="Gene3D" id="1.10.1070.11">
    <property type="entry name" value="Phosphatidylinositol 3-/4-kinase, catalytic domain"/>
    <property type="match status" value="1"/>
</dbReference>
<evidence type="ECO:0000256" key="12">
    <source>
        <dbReference type="ARBA" id="ARBA00022840"/>
    </source>
</evidence>
<dbReference type="GO" id="GO:0005524">
    <property type="term" value="F:ATP binding"/>
    <property type="evidence" value="ECO:0007669"/>
    <property type="project" value="UniProtKB-KW"/>
</dbReference>
<dbReference type="PANTHER" id="PTHR37079:SF4">
    <property type="entry name" value="SERINE_THREONINE-PROTEIN KINASE ATM"/>
    <property type="match status" value="1"/>
</dbReference>
<feature type="compositionally biased region" description="Basic and acidic residues" evidence="20">
    <location>
        <begin position="390"/>
        <end position="412"/>
    </location>
</feature>
<keyword evidence="7 18" id="KW-0723">Serine/threonine-protein kinase</keyword>
<dbReference type="GO" id="GO:0006281">
    <property type="term" value="P:DNA repair"/>
    <property type="evidence" value="ECO:0007669"/>
    <property type="project" value="InterPro"/>
</dbReference>
<dbReference type="InterPro" id="IPR003152">
    <property type="entry name" value="FATC_dom"/>
</dbReference>
<evidence type="ECO:0000256" key="6">
    <source>
        <dbReference type="ARBA" id="ARBA00022454"/>
    </source>
</evidence>
<proteinExistence type="inferred from homology"/>
<dbReference type="GO" id="GO:0035556">
    <property type="term" value="P:intracellular signal transduction"/>
    <property type="evidence" value="ECO:0007669"/>
    <property type="project" value="UniProtKB-ARBA"/>
</dbReference>
<dbReference type="CDD" id="cd05171">
    <property type="entry name" value="PIKKc_ATM"/>
    <property type="match status" value="1"/>
</dbReference>
<dbReference type="GO" id="GO:0004674">
    <property type="term" value="F:protein serine/threonine kinase activity"/>
    <property type="evidence" value="ECO:0007669"/>
    <property type="project" value="UniProtKB-KW"/>
</dbReference>
<evidence type="ECO:0000256" key="11">
    <source>
        <dbReference type="ARBA" id="ARBA00022777"/>
    </source>
</evidence>
<dbReference type="VEuPathDB" id="FungiDB:SCODWIG_00298"/>
<comment type="subcellular location">
    <subcellularLocation>
        <location evidence="2 18">Chromosome</location>
        <location evidence="2 18">Telomere</location>
    </subcellularLocation>
    <subcellularLocation>
        <location evidence="1 18">Nucleus</location>
    </subcellularLocation>
</comment>
<dbReference type="SUPFAM" id="SSF56112">
    <property type="entry name" value="Protein kinase-like (PK-like)"/>
    <property type="match status" value="1"/>
</dbReference>
<sequence length="2837" mass="330290">MSTWNAELILEKLNSSRLRERNEGYEDLLSCLKNNTISIPTKLLYSFLDVLIRHLELDRVKYFKELNKENNENFRALNNIENKLQSSSYILRIFIEKNCERFKAKHLKYVLAMLPELMNHAESQKTLKSTEPNLVIALYSLVKSTVFGLKYSVHQWTELIFYVCRIIENKAVNYDSEKEYANWLLIFNELLSEECISVRQSASDYILHCMSEYTKYTRKEKITSMLPIQLVNKALLRIHCNFFECMDIVNWTLERICNSNNANEGLFDVEISYFGLFAGELMLPLTQHRVCQSIDILELYLQNRINNVSSVRDFDLEFCLLEEYDGPIISWLMLPDFQLKPGNEIHLENWLEINSLTSLIYCYYTHVDISDDDSDAERPVLIGEGGNGGEEEKEKEKEKEKENENENENEKESNILFSNKKSKIGNNYNQVLNSCSTFNDFLFSLLDCSTETNKVILGLQITAFFLSQYRQERQNFNFDRLLGVLLSLLGRAEFYKWCCLSLISLISQPAYKMDIMHFEDLMKALLPYVKSSSFSTITCALIYRLELFQHNLIKGKTLLNRIYDIIDLSVVNGPAQFNRESFLFWQTIFKLGKNYRSPNNESLLSKICRWVLFKWSQLTDTFVENNSTGLAFFFRWISKKDELHEKRTLQYDYFNTIYYDQWVFVNNERDFLYQNKHKFKKISLNAKDTMQMHFEINLTYDLFSKLLDLLANLEHVEFETAVKWLAEILKILTYFVGDSTVSAYTADLKSMLVIYLGNLHIENYQQAILLIRELNLINLKMVPEIILQEISKKKLPDIILSHYTNTETQKSVIDQEFDSVDMKLNRKQPVLRYKTFSEYQYRSCDLDHTLNFIFNTHITHELYPFVIDYVTEYISFFPNECYIWFLKIILRELNNKHAVTNVASLSKLTQLYGSSLLNTKLNTSNISIECLSLYLRAVSNLWINQLGSSIQSDCNDIFDWISEKCVNNDFGGSAALFSFTNLLIDILKEPSVSKAVKGGKQRVFNILVQNWKKLPLYYMSKTAKSVSEYMLTKSKPNQAILFPQLVNALDITDGTGCSSNLIIYILCKFATFSKFNLINSVLYMATSGTRYGINPIFIKVGYRFLKKAYGFDHVREIFQFCKYQLVEAWYLESSAFENINEIEWHFKDFGFKTLEEFLISNQNEFYALYYSKTIKSSLIRNLILKYSGKNENELYENSLALVLPFSYNDYGLEKNSLSAIKNTLGTKYKRNIEKYKHAYLYEIFKFVALGDFFEIKTILKKSFTNSSLKAVLFEFGVTLRYHFPGEISIIKVYELLENSSLLFIFTRKDIYLLMLWLFADLENSSQPEDRLYDIRKIKILMILFETHLPNNEFIGNIIFKMVPYLKDIFLHEEVSCIIVAILQIVPISVLEKEGRISALLESILYYQRSFNKLINDKLRVTLNTCLTSNTSFQATWEMALQIINGELFLNDPYSNNDLLNQKYVTSYDIQFFSELFRHLKPPVMFDEHFKTLENITDNLLKFNVKDVSMNFSLWKSYYLTQSYKYSKVIPNLSFETNSILMDVTKYESFTPILDIIFAKTTKIDLSAKVHFISISIIAFLLGRYSEEDPYLKITESCFEKYYDLIDPIDSTVFCKLHKVVPTTIPLSSFIFNQYKNITTDYATWLKQLWFSLAYEVSSVIKLIPYLTVLAEHDLSFIKESIPYLFLFYINVDRKQRCANIGCMFESCTGLSGVIDGKMKICNMLDLFLLLRCGNYTFIKPFMDIYSKLNLKECFFAAMEVGNYKLSFILFEEMFQDFKKCDINIDTIKSMYRSLKDRDLLFGIPSKPSIKSVLELMDSSDKDKIKKFMFANSITDINYNNDEEEAKHRLLKTASENDLSSISTMIIDQNREIFGNDSAWYKTLNTWELNNDAKMSKEPLSALFQCLKKIKESVHDYKDIIGDLLFNIEKNSMLQTKEYFNLIYELVDFQNFTFDSKHFEKYTQLMKDMNNRDTQMMNIIDFDRYKLILNARTKLLGEISESCKNDRNFELVKLTEFIELVKLNKFSQKTGISQEGLKSAFMLDKMASGDVSLLPSGLISIDNILKRVAQIRVASTLWDQGESQIPIQMLEGCLFSQTNGYKSDKTIRKLMDLIYCSNGKVMSLLVSWASETNHKTAGEIYEQYVLKAPELSLSSEILEVYYTLGQFCYEQTKESSKSNELDQRKKSHEKNMKELDELAGIYKSADALDVDRKEAKRYYNRLFLQGEQDKRIIKTLESEKQLFISKTLHFFLKTIIYDNAKDYDVLDKFCGVWFGNSENVEINKNLLEEISSIPSFKFLPWINQMVAKLDLESTHFQVALQKTLKRVIFKLPYESMYALINLKFYNGHGGSDNGTNVTHLDDSINCKIMAANNILQNLEHFEDGKFGQKYIQPVKYFSTMCVELANMKFARTVKNIDLNSMKIGHFWLDELINFKFPLPTVQFPILSSSDGRSVRRPYIVKVENKVEISQSGLSMPKIMTFTLSDGTVHKVLLKGSNDDLRQDAIMEQVFKQVNQILNKNKETSKHHLRMKTYEVIPLGPQAGIIEFVSNSKSLHEILIKLHMDDKMSFDKARRTMKAAQNKSQHERLIVYEKIETMITPKFRQYFFANYMDPEKWLEIKYRYIKSVVTTSIVGFIVGLGDRHLNNILVNKDTGEFLHIDLGVAFDQGRLLPIPELVPFRLTRDIVDAFGVSGIEGVFRKNCEYVYSVLRKESEKVMCVLNILKWDPLYSWTMSPLKKKKLQTNIMDDEDVDEMEKEAGSTMGGSRSQSTKDNNNINATGPNKNKSKENGEAVRALKCVEEKLNGNGLSVEATVQGLIQQATDPSRLSVIYMGWSPFY</sequence>
<dbReference type="InterPro" id="IPR014009">
    <property type="entry name" value="PIK_FAT"/>
</dbReference>
<dbReference type="PROSITE" id="PS51190">
    <property type="entry name" value="FATC"/>
    <property type="match status" value="1"/>
</dbReference>
<dbReference type="Gene3D" id="3.30.1010.10">
    <property type="entry name" value="Phosphatidylinositol 3-kinase Catalytic Subunit, Chain A, domain 4"/>
    <property type="match status" value="1"/>
</dbReference>
<feature type="domain" description="FATC" evidence="23">
    <location>
        <begin position="2805"/>
        <end position="2837"/>
    </location>
</feature>
<keyword evidence="14 18" id="KW-0779">Telomere</keyword>
<dbReference type="PANTHER" id="PTHR37079">
    <property type="entry name" value="SERINE/THREONINE-PROTEIN KINASE ATM"/>
    <property type="match status" value="1"/>
</dbReference>
<dbReference type="PROSITE" id="PS50290">
    <property type="entry name" value="PI3_4_KINASE_3"/>
    <property type="match status" value="1"/>
</dbReference>
<keyword evidence="11 18" id="KW-0418">Kinase</keyword>
<evidence type="ECO:0000256" key="17">
    <source>
        <dbReference type="ARBA" id="ARBA00048679"/>
    </source>
</evidence>
<evidence type="ECO:0000256" key="18">
    <source>
        <dbReference type="RuleBase" id="RU365027"/>
    </source>
</evidence>
<dbReference type="InterPro" id="IPR021668">
    <property type="entry name" value="TAN"/>
</dbReference>
<keyword evidence="12 18" id="KW-0067">ATP-binding</keyword>
<feature type="domain" description="PI3K/PI4K catalytic" evidence="21">
    <location>
        <begin position="2462"/>
        <end position="2769"/>
    </location>
</feature>
<keyword evidence="15 18" id="KW-0539">Nucleus</keyword>
<evidence type="ECO:0000313" key="24">
    <source>
        <dbReference type="EMBL" id="SSD58537.1"/>
    </source>
</evidence>
<evidence type="ECO:0000256" key="20">
    <source>
        <dbReference type="SAM" id="MobiDB-lite"/>
    </source>
</evidence>
<dbReference type="InterPro" id="IPR018936">
    <property type="entry name" value="PI3/4_kinase_CS"/>
</dbReference>
<evidence type="ECO:0000256" key="8">
    <source>
        <dbReference type="ARBA" id="ARBA00022679"/>
    </source>
</evidence>
<keyword evidence="13 18" id="KW-0156">Chromatin regulator</keyword>
<evidence type="ECO:0000256" key="4">
    <source>
        <dbReference type="ARBA" id="ARBA00012513"/>
    </source>
</evidence>
<dbReference type="InterPro" id="IPR000403">
    <property type="entry name" value="PI3/4_kinase_cat_dom"/>
</dbReference>
<evidence type="ECO:0000313" key="25">
    <source>
        <dbReference type="Proteomes" id="UP000262825"/>
    </source>
</evidence>
<feature type="compositionally biased region" description="Polar residues" evidence="20">
    <location>
        <begin position="2762"/>
        <end position="2782"/>
    </location>
</feature>
<comment type="similarity">
    <text evidence="3 18">Belongs to the PI3/PI4-kinase family. ATM subfamily.</text>
</comment>
<evidence type="ECO:0000256" key="15">
    <source>
        <dbReference type="ARBA" id="ARBA00023242"/>
    </source>
</evidence>
<protein>
    <recommendedName>
        <fullName evidence="5 18">Serine/threonine-protein kinase Tel1</fullName>
        <ecNumber evidence="4 18">2.7.11.1</ecNumber>
    </recommendedName>
</protein>
<keyword evidence="6 18" id="KW-0158">Chromosome</keyword>
<reference evidence="25" key="1">
    <citation type="submission" date="2018-06" db="EMBL/GenBank/DDBJ databases">
        <authorList>
            <person name="Guldener U."/>
        </authorList>
    </citation>
    <scope>NUCLEOTIDE SEQUENCE [LARGE SCALE GENOMIC DNA]</scope>
    <source>
        <strain evidence="25">UTAD17</strain>
    </source>
</reference>
<dbReference type="InterPro" id="IPR044107">
    <property type="entry name" value="PIKKc_ATM"/>
</dbReference>
<evidence type="ECO:0000256" key="9">
    <source>
        <dbReference type="ARBA" id="ARBA00022741"/>
    </source>
</evidence>
<dbReference type="InterPro" id="IPR036940">
    <property type="entry name" value="PI3/4_kinase_cat_sf"/>
</dbReference>
<dbReference type="GO" id="GO:0006325">
    <property type="term" value="P:chromatin organization"/>
    <property type="evidence" value="ECO:0007669"/>
    <property type="project" value="UniProtKB-KW"/>
</dbReference>
<evidence type="ECO:0000256" key="7">
    <source>
        <dbReference type="ARBA" id="ARBA00022527"/>
    </source>
</evidence>
<evidence type="ECO:0000256" key="19">
    <source>
        <dbReference type="SAM" id="Coils"/>
    </source>
</evidence>
<feature type="region of interest" description="Disordered" evidence="20">
    <location>
        <begin position="378"/>
        <end position="412"/>
    </location>
</feature>
<dbReference type="GO" id="GO:0005634">
    <property type="term" value="C:nucleus"/>
    <property type="evidence" value="ECO:0007669"/>
    <property type="project" value="UniProtKB-SubCell"/>
</dbReference>
<dbReference type="Pfam" id="PF02260">
    <property type="entry name" value="FATC"/>
    <property type="match status" value="1"/>
</dbReference>
<dbReference type="GO" id="GO:0000781">
    <property type="term" value="C:chromosome, telomeric region"/>
    <property type="evidence" value="ECO:0007669"/>
    <property type="project" value="UniProtKB-SubCell"/>
</dbReference>
<keyword evidence="9 18" id="KW-0547">Nucleotide-binding</keyword>
<evidence type="ECO:0000259" key="23">
    <source>
        <dbReference type="PROSITE" id="PS51190"/>
    </source>
</evidence>
<comment type="catalytic activity">
    <reaction evidence="16 18">
        <text>L-threonyl-[protein] + ATP = O-phospho-L-threonyl-[protein] + ADP + H(+)</text>
        <dbReference type="Rhea" id="RHEA:46608"/>
        <dbReference type="Rhea" id="RHEA-COMP:11060"/>
        <dbReference type="Rhea" id="RHEA-COMP:11605"/>
        <dbReference type="ChEBI" id="CHEBI:15378"/>
        <dbReference type="ChEBI" id="CHEBI:30013"/>
        <dbReference type="ChEBI" id="CHEBI:30616"/>
        <dbReference type="ChEBI" id="CHEBI:61977"/>
        <dbReference type="ChEBI" id="CHEBI:456216"/>
        <dbReference type="EC" id="2.7.11.1"/>
    </reaction>
</comment>
<evidence type="ECO:0000259" key="21">
    <source>
        <dbReference type="PROSITE" id="PS50290"/>
    </source>
</evidence>
<keyword evidence="10 18" id="KW-0227">DNA damage</keyword>
<dbReference type="SMART" id="SM01343">
    <property type="entry name" value="FATC"/>
    <property type="match status" value="1"/>
</dbReference>
<evidence type="ECO:0000256" key="16">
    <source>
        <dbReference type="ARBA" id="ARBA00047899"/>
    </source>
</evidence>
<dbReference type="PROSITE" id="PS51189">
    <property type="entry name" value="FAT"/>
    <property type="match status" value="1"/>
</dbReference>
<evidence type="ECO:0000256" key="13">
    <source>
        <dbReference type="ARBA" id="ARBA00022853"/>
    </source>
</evidence>
<dbReference type="InterPro" id="IPR011009">
    <property type="entry name" value="Kinase-like_dom_sf"/>
</dbReference>
<dbReference type="SMART" id="SM00146">
    <property type="entry name" value="PI3Kc"/>
    <property type="match status" value="1"/>
</dbReference>
<keyword evidence="19" id="KW-0175">Coiled coil</keyword>
<keyword evidence="8 18" id="KW-0808">Transferase</keyword>
<evidence type="ECO:0000259" key="22">
    <source>
        <dbReference type="PROSITE" id="PS51189"/>
    </source>
</evidence>
<keyword evidence="25" id="KW-1185">Reference proteome</keyword>
<dbReference type="FunFam" id="3.30.1010.10:FF:000032">
    <property type="entry name" value="Serine/threonine-protein kinase TEL1"/>
    <property type="match status" value="1"/>
</dbReference>
<dbReference type="Proteomes" id="UP000262825">
    <property type="component" value="Unassembled WGS sequence"/>
</dbReference>
<dbReference type="Pfam" id="PF11640">
    <property type="entry name" value="TAN"/>
    <property type="match status" value="1"/>
</dbReference>
<dbReference type="PROSITE" id="PS00916">
    <property type="entry name" value="PI3_4_KINASE_2"/>
    <property type="match status" value="1"/>
</dbReference>
<evidence type="ECO:0000256" key="10">
    <source>
        <dbReference type="ARBA" id="ARBA00022763"/>
    </source>
</evidence>
<evidence type="ECO:0000256" key="3">
    <source>
        <dbReference type="ARBA" id="ARBA00010769"/>
    </source>
</evidence>
<evidence type="ECO:0000256" key="14">
    <source>
        <dbReference type="ARBA" id="ARBA00022895"/>
    </source>
</evidence>
<dbReference type="EMBL" id="UFAJ01000022">
    <property type="protein sequence ID" value="SSD58537.1"/>
    <property type="molecule type" value="Genomic_DNA"/>
</dbReference>
<evidence type="ECO:0000256" key="1">
    <source>
        <dbReference type="ARBA" id="ARBA00004123"/>
    </source>
</evidence>
<dbReference type="SMART" id="SM01342">
    <property type="entry name" value="TAN"/>
    <property type="match status" value="1"/>
</dbReference>